<organism evidence="1 2">
    <name type="scientific">Pedobacter quisquiliarum</name>
    <dbReference type="NCBI Taxonomy" id="1834438"/>
    <lineage>
        <taxon>Bacteria</taxon>
        <taxon>Pseudomonadati</taxon>
        <taxon>Bacteroidota</taxon>
        <taxon>Sphingobacteriia</taxon>
        <taxon>Sphingobacteriales</taxon>
        <taxon>Sphingobacteriaceae</taxon>
        <taxon>Pedobacter</taxon>
    </lineage>
</organism>
<dbReference type="EMBL" id="BMIL01000004">
    <property type="protein sequence ID" value="GGC61682.1"/>
    <property type="molecule type" value="Genomic_DNA"/>
</dbReference>
<reference evidence="1" key="2">
    <citation type="submission" date="2020-09" db="EMBL/GenBank/DDBJ databases">
        <authorList>
            <person name="Sun Q."/>
            <person name="Zhou Y."/>
        </authorList>
    </citation>
    <scope>NUCLEOTIDE SEQUENCE</scope>
    <source>
        <strain evidence="1">CGMCC 1.15343</strain>
    </source>
</reference>
<evidence type="ECO:0000313" key="1">
    <source>
        <dbReference type="EMBL" id="GGC61682.1"/>
    </source>
</evidence>
<dbReference type="AlphaFoldDB" id="A0A916U5V7"/>
<dbReference type="InterPro" id="IPR058060">
    <property type="entry name" value="HYC_CC_PP"/>
</dbReference>
<dbReference type="Proteomes" id="UP000651668">
    <property type="component" value="Unassembled WGS sequence"/>
</dbReference>
<dbReference type="NCBIfam" id="NF047658">
    <property type="entry name" value="HYC_CC_PP"/>
    <property type="match status" value="1"/>
</dbReference>
<proteinExistence type="predicted"/>
<dbReference type="Pfam" id="PF26622">
    <property type="entry name" value="DUF8199"/>
    <property type="match status" value="1"/>
</dbReference>
<comment type="caution">
    <text evidence="1">The sequence shown here is derived from an EMBL/GenBank/DDBJ whole genome shotgun (WGS) entry which is preliminary data.</text>
</comment>
<sequence length="133" mass="14848">MKKILLILLAFVYLALAQGPTVYLHYCMGELVQMGLEHPGESADCAYCGMSKSTSEKEACCQQDTKTVKIDNVQKIASSTYEFTQAAVLLPKSLLHEFLNTTAEKGFRSSFPAFETPPIQEVPVFIRNCTYRI</sequence>
<accession>A0A916U5V7</accession>
<gene>
    <name evidence="1" type="ORF">GCM10011387_14130</name>
</gene>
<protein>
    <submittedName>
        <fullName evidence="1">Uncharacterized protein</fullName>
    </submittedName>
</protein>
<keyword evidence="2" id="KW-1185">Reference proteome</keyword>
<dbReference type="RefSeq" id="WP_188626170.1">
    <property type="nucleotide sequence ID" value="NZ_BMIL01000004.1"/>
</dbReference>
<evidence type="ECO:0000313" key="2">
    <source>
        <dbReference type="Proteomes" id="UP000651668"/>
    </source>
</evidence>
<reference evidence="1" key="1">
    <citation type="journal article" date="2014" name="Int. J. Syst. Evol. Microbiol.">
        <title>Complete genome sequence of Corynebacterium casei LMG S-19264T (=DSM 44701T), isolated from a smear-ripened cheese.</title>
        <authorList>
            <consortium name="US DOE Joint Genome Institute (JGI-PGF)"/>
            <person name="Walter F."/>
            <person name="Albersmeier A."/>
            <person name="Kalinowski J."/>
            <person name="Ruckert C."/>
        </authorList>
    </citation>
    <scope>NUCLEOTIDE SEQUENCE</scope>
    <source>
        <strain evidence="1">CGMCC 1.15343</strain>
    </source>
</reference>
<name>A0A916U5V7_9SPHI</name>
<dbReference type="InterPro" id="IPR058512">
    <property type="entry name" value="DUF8199"/>
</dbReference>